<gene>
    <name evidence="2" type="ORF">ACFQZS_00460</name>
</gene>
<comment type="caution">
    <text evidence="2">The sequence shown here is derived from an EMBL/GenBank/DDBJ whole genome shotgun (WGS) entry which is preliminary data.</text>
</comment>
<reference evidence="3" key="1">
    <citation type="journal article" date="2019" name="Int. J. Syst. Evol. Microbiol.">
        <title>The Global Catalogue of Microorganisms (GCM) 10K type strain sequencing project: providing services to taxonomists for standard genome sequencing and annotation.</title>
        <authorList>
            <consortium name="The Broad Institute Genomics Platform"/>
            <consortium name="The Broad Institute Genome Sequencing Center for Infectious Disease"/>
            <person name="Wu L."/>
            <person name="Ma J."/>
        </authorList>
    </citation>
    <scope>NUCLEOTIDE SEQUENCE [LARGE SCALE GENOMIC DNA]</scope>
    <source>
        <strain evidence="3">CCUG 63418</strain>
    </source>
</reference>
<protein>
    <submittedName>
        <fullName evidence="2">Uncharacterized protein</fullName>
    </submittedName>
</protein>
<keyword evidence="3" id="KW-1185">Reference proteome</keyword>
<evidence type="ECO:0000256" key="1">
    <source>
        <dbReference type="SAM" id="MobiDB-lite"/>
    </source>
</evidence>
<name>A0ABW2YVX6_9SPHI</name>
<feature type="compositionally biased region" description="Acidic residues" evidence="1">
    <location>
        <begin position="33"/>
        <end position="59"/>
    </location>
</feature>
<sequence length="94" mass="10840">MDFKHLESQSVSQTSFMYDTIYFQSPDVYSRGDEDDEWEDNETDEEDEDFDDTAADLDDLNSIRAGDDLDTSDDAYDITNPDPDDDHLPDDDLQ</sequence>
<evidence type="ECO:0000313" key="3">
    <source>
        <dbReference type="Proteomes" id="UP001596958"/>
    </source>
</evidence>
<evidence type="ECO:0000313" key="2">
    <source>
        <dbReference type="EMBL" id="MFD0748591.1"/>
    </source>
</evidence>
<proteinExistence type="predicted"/>
<accession>A0ABW2YVX6</accession>
<organism evidence="2 3">
    <name type="scientific">Mucilaginibacter calamicampi</name>
    <dbReference type="NCBI Taxonomy" id="1302352"/>
    <lineage>
        <taxon>Bacteria</taxon>
        <taxon>Pseudomonadati</taxon>
        <taxon>Bacteroidota</taxon>
        <taxon>Sphingobacteriia</taxon>
        <taxon>Sphingobacteriales</taxon>
        <taxon>Sphingobacteriaceae</taxon>
        <taxon>Mucilaginibacter</taxon>
    </lineage>
</organism>
<feature type="region of interest" description="Disordered" evidence="1">
    <location>
        <begin position="27"/>
        <end position="94"/>
    </location>
</feature>
<dbReference type="EMBL" id="JBHTHU010000001">
    <property type="protein sequence ID" value="MFD0748591.1"/>
    <property type="molecule type" value="Genomic_DNA"/>
</dbReference>
<feature type="compositionally biased region" description="Acidic residues" evidence="1">
    <location>
        <begin position="68"/>
        <end position="94"/>
    </location>
</feature>
<dbReference type="RefSeq" id="WP_377096033.1">
    <property type="nucleotide sequence ID" value="NZ_JBHTHU010000001.1"/>
</dbReference>
<dbReference type="Proteomes" id="UP001596958">
    <property type="component" value="Unassembled WGS sequence"/>
</dbReference>